<comment type="catalytic activity">
    <reaction evidence="7">
        <text>DNA(n) + a 2'-deoxyribonucleoside 5'-triphosphate = DNA(n+1) + diphosphate</text>
        <dbReference type="Rhea" id="RHEA:22508"/>
        <dbReference type="Rhea" id="RHEA-COMP:17339"/>
        <dbReference type="Rhea" id="RHEA-COMP:17340"/>
        <dbReference type="ChEBI" id="CHEBI:33019"/>
        <dbReference type="ChEBI" id="CHEBI:61560"/>
        <dbReference type="ChEBI" id="CHEBI:173112"/>
        <dbReference type="EC" id="2.7.7.7"/>
    </reaction>
</comment>
<evidence type="ECO:0000256" key="3">
    <source>
        <dbReference type="ARBA" id="ARBA00022679"/>
    </source>
</evidence>
<evidence type="ECO:0000313" key="10">
    <source>
        <dbReference type="Proteomes" id="UP000199687"/>
    </source>
</evidence>
<feature type="domain" description="DNA polymerase III delta subunit C-terminal" evidence="8">
    <location>
        <begin position="243"/>
        <end position="328"/>
    </location>
</feature>
<sequence>MINSWEEMFQQQPIVSKMLTNSIKKKRISHAYLLYGDKGTGKYALAQLVAKSIFCKNKEGYEPCGTCLDCKRINSGNHPDLHIIHPDGASIKTDQIAHLKKEFTYTGLESNKKVYIIEHADKMTDNAANRLLKFLEEPSQETTAVLLTENSQSLLSTIRSRCQILALMPLNSKQLEQKLIETGITEGNARILTNFTRNLDEALDKSKDTWFAQARKLVVQLVEMLQNNRDEVPIFVHTQWMAHFKEKTQLQEGLDLLLVWFRDVIHYHMDDSSSIVFLHQMEKLEQASMYWSIQDITKHLQTIMEAKRKLEQNVHPQLVIEQLTLQIQR</sequence>
<dbReference type="InterPro" id="IPR027417">
    <property type="entry name" value="P-loop_NTPase"/>
</dbReference>
<dbReference type="FunFam" id="3.40.50.300:FF:001255">
    <property type="entry name" value="DNA polymerase III subunit delta"/>
    <property type="match status" value="1"/>
</dbReference>
<organism evidence="9 10">
    <name type="scientific">Gracilibacillus ureilyticus</name>
    <dbReference type="NCBI Taxonomy" id="531814"/>
    <lineage>
        <taxon>Bacteria</taxon>
        <taxon>Bacillati</taxon>
        <taxon>Bacillota</taxon>
        <taxon>Bacilli</taxon>
        <taxon>Bacillales</taxon>
        <taxon>Bacillaceae</taxon>
        <taxon>Gracilibacillus</taxon>
    </lineage>
</organism>
<dbReference type="GO" id="GO:0009360">
    <property type="term" value="C:DNA polymerase III complex"/>
    <property type="evidence" value="ECO:0007669"/>
    <property type="project" value="InterPro"/>
</dbReference>
<dbReference type="GO" id="GO:0003677">
    <property type="term" value="F:DNA binding"/>
    <property type="evidence" value="ECO:0007669"/>
    <property type="project" value="InterPro"/>
</dbReference>
<dbReference type="Pfam" id="PF13177">
    <property type="entry name" value="DNA_pol3_delta2"/>
    <property type="match status" value="1"/>
</dbReference>
<dbReference type="PANTHER" id="PTHR11669:SF8">
    <property type="entry name" value="DNA POLYMERASE III SUBUNIT DELTA"/>
    <property type="match status" value="1"/>
</dbReference>
<name>A0A1H9VPE7_9BACI</name>
<evidence type="ECO:0000256" key="5">
    <source>
        <dbReference type="ARBA" id="ARBA00022705"/>
    </source>
</evidence>
<dbReference type="NCBIfam" id="NF005972">
    <property type="entry name" value="PRK08058.1"/>
    <property type="match status" value="1"/>
</dbReference>
<dbReference type="AlphaFoldDB" id="A0A1H9VPE7"/>
<dbReference type="Proteomes" id="UP000199687">
    <property type="component" value="Unassembled WGS sequence"/>
</dbReference>
<evidence type="ECO:0000256" key="4">
    <source>
        <dbReference type="ARBA" id="ARBA00022695"/>
    </source>
</evidence>
<dbReference type="InterPro" id="IPR050238">
    <property type="entry name" value="DNA_Rep/Repair_Clamp_Loader"/>
</dbReference>
<dbReference type="GO" id="GO:0006261">
    <property type="term" value="P:DNA-templated DNA replication"/>
    <property type="evidence" value="ECO:0007669"/>
    <property type="project" value="TreeGrafter"/>
</dbReference>
<evidence type="ECO:0000256" key="2">
    <source>
        <dbReference type="ARBA" id="ARBA00014363"/>
    </source>
</evidence>
<dbReference type="Pfam" id="PF09115">
    <property type="entry name" value="DNApol3-delta_C"/>
    <property type="match status" value="1"/>
</dbReference>
<dbReference type="PANTHER" id="PTHR11669">
    <property type="entry name" value="REPLICATION FACTOR C / DNA POLYMERASE III GAMMA-TAU SUBUNIT"/>
    <property type="match status" value="1"/>
</dbReference>
<dbReference type="InterPro" id="IPR004622">
    <property type="entry name" value="DNA_pol_HolB"/>
</dbReference>
<evidence type="ECO:0000259" key="8">
    <source>
        <dbReference type="Pfam" id="PF09115"/>
    </source>
</evidence>
<evidence type="ECO:0000256" key="1">
    <source>
        <dbReference type="ARBA" id="ARBA00012417"/>
    </source>
</evidence>
<keyword evidence="4" id="KW-0548">Nucleotidyltransferase</keyword>
<keyword evidence="6" id="KW-0239">DNA-directed DNA polymerase</keyword>
<dbReference type="GO" id="GO:0003887">
    <property type="term" value="F:DNA-directed DNA polymerase activity"/>
    <property type="evidence" value="ECO:0007669"/>
    <property type="project" value="UniProtKB-KW"/>
</dbReference>
<evidence type="ECO:0000256" key="7">
    <source>
        <dbReference type="ARBA" id="ARBA00049244"/>
    </source>
</evidence>
<proteinExistence type="predicted"/>
<dbReference type="GO" id="GO:0008408">
    <property type="term" value="F:3'-5' exonuclease activity"/>
    <property type="evidence" value="ECO:0007669"/>
    <property type="project" value="InterPro"/>
</dbReference>
<dbReference type="NCBIfam" id="TIGR00678">
    <property type="entry name" value="holB"/>
    <property type="match status" value="1"/>
</dbReference>
<accession>A0A1H9VPE7</accession>
<dbReference type="STRING" id="531814.SAMN04487944_12551"/>
<gene>
    <name evidence="9" type="ORF">SAMN04487944_12551</name>
</gene>
<keyword evidence="3" id="KW-0808">Transferase</keyword>
<evidence type="ECO:0000256" key="6">
    <source>
        <dbReference type="ARBA" id="ARBA00022932"/>
    </source>
</evidence>
<protein>
    <recommendedName>
        <fullName evidence="2">DNA polymerase III subunit delta'</fullName>
        <ecNumber evidence="1">2.7.7.7</ecNumber>
    </recommendedName>
</protein>
<keyword evidence="5" id="KW-0235">DNA replication</keyword>
<dbReference type="InterPro" id="IPR015199">
    <property type="entry name" value="DNA_pol_III_delta_C"/>
</dbReference>
<dbReference type="EMBL" id="FOGL01000025">
    <property type="protein sequence ID" value="SES23217.1"/>
    <property type="molecule type" value="Genomic_DNA"/>
</dbReference>
<keyword evidence="10" id="KW-1185">Reference proteome</keyword>
<evidence type="ECO:0000313" key="9">
    <source>
        <dbReference type="EMBL" id="SES23217.1"/>
    </source>
</evidence>
<reference evidence="9 10" key="1">
    <citation type="submission" date="2016-10" db="EMBL/GenBank/DDBJ databases">
        <authorList>
            <person name="de Groot N.N."/>
        </authorList>
    </citation>
    <scope>NUCLEOTIDE SEQUENCE [LARGE SCALE GENOMIC DNA]</scope>
    <source>
        <strain evidence="9 10">CGMCC 1.7727</strain>
    </source>
</reference>
<dbReference type="SUPFAM" id="SSF52540">
    <property type="entry name" value="P-loop containing nucleoside triphosphate hydrolases"/>
    <property type="match status" value="1"/>
</dbReference>
<dbReference type="EC" id="2.7.7.7" evidence="1"/>
<dbReference type="Gene3D" id="3.40.50.300">
    <property type="entry name" value="P-loop containing nucleotide triphosphate hydrolases"/>
    <property type="match status" value="1"/>
</dbReference>